<dbReference type="Proteomes" id="UP000821853">
    <property type="component" value="Unassembled WGS sequence"/>
</dbReference>
<comment type="caution">
    <text evidence="2">The sequence shown here is derived from an EMBL/GenBank/DDBJ whole genome shotgun (WGS) entry which is preliminary data.</text>
</comment>
<accession>A0A9J6GMT8</accession>
<keyword evidence="3" id="KW-1185">Reference proteome</keyword>
<dbReference type="EMBL" id="JABSTR010000008">
    <property type="protein sequence ID" value="KAH9376901.1"/>
    <property type="molecule type" value="Genomic_DNA"/>
</dbReference>
<feature type="compositionally biased region" description="Basic and acidic residues" evidence="1">
    <location>
        <begin position="23"/>
        <end position="35"/>
    </location>
</feature>
<proteinExistence type="predicted"/>
<evidence type="ECO:0000313" key="2">
    <source>
        <dbReference type="EMBL" id="KAH9376901.1"/>
    </source>
</evidence>
<feature type="region of interest" description="Disordered" evidence="1">
    <location>
        <begin position="61"/>
        <end position="122"/>
    </location>
</feature>
<dbReference type="AlphaFoldDB" id="A0A9J6GMT8"/>
<feature type="region of interest" description="Disordered" evidence="1">
    <location>
        <begin position="1"/>
        <end position="47"/>
    </location>
</feature>
<sequence>MPRILQQIFADDRQSKEASVAESRVDESKAPESEGRQTLGGITRETTRREARCGKLYELSKRRKAPQRRGIDEAAVVSETSTLIGHVDEQRRRRSGRLRDKGHDRARVEEGESHQRSGFPAPFGRILLFPEESGAIFPPSGPSVRPLSKRQGTPPILECRRMRRRREVRRPLRRALKVFSM</sequence>
<reference evidence="2 3" key="1">
    <citation type="journal article" date="2020" name="Cell">
        <title>Large-Scale Comparative Analyses of Tick Genomes Elucidate Their Genetic Diversity and Vector Capacities.</title>
        <authorList>
            <consortium name="Tick Genome and Microbiome Consortium (TIGMIC)"/>
            <person name="Jia N."/>
            <person name="Wang J."/>
            <person name="Shi W."/>
            <person name="Du L."/>
            <person name="Sun Y."/>
            <person name="Zhan W."/>
            <person name="Jiang J.F."/>
            <person name="Wang Q."/>
            <person name="Zhang B."/>
            <person name="Ji P."/>
            <person name="Bell-Sakyi L."/>
            <person name="Cui X.M."/>
            <person name="Yuan T.T."/>
            <person name="Jiang B.G."/>
            <person name="Yang W.F."/>
            <person name="Lam T.T."/>
            <person name="Chang Q.C."/>
            <person name="Ding S.J."/>
            <person name="Wang X.J."/>
            <person name="Zhu J.G."/>
            <person name="Ruan X.D."/>
            <person name="Zhao L."/>
            <person name="Wei J.T."/>
            <person name="Ye R.Z."/>
            <person name="Que T.C."/>
            <person name="Du C.H."/>
            <person name="Zhou Y.H."/>
            <person name="Cheng J.X."/>
            <person name="Dai P.F."/>
            <person name="Guo W.B."/>
            <person name="Han X.H."/>
            <person name="Huang E.J."/>
            <person name="Li L.F."/>
            <person name="Wei W."/>
            <person name="Gao Y.C."/>
            <person name="Liu J.Z."/>
            <person name="Shao H.Z."/>
            <person name="Wang X."/>
            <person name="Wang C.C."/>
            <person name="Yang T.C."/>
            <person name="Huo Q.B."/>
            <person name="Li W."/>
            <person name="Chen H.Y."/>
            <person name="Chen S.E."/>
            <person name="Zhou L.G."/>
            <person name="Ni X.B."/>
            <person name="Tian J.H."/>
            <person name="Sheng Y."/>
            <person name="Liu T."/>
            <person name="Pan Y.S."/>
            <person name="Xia L.Y."/>
            <person name="Li J."/>
            <person name="Zhao F."/>
            <person name="Cao W.C."/>
        </authorList>
    </citation>
    <scope>NUCLEOTIDE SEQUENCE [LARGE SCALE GENOMIC DNA]</scope>
    <source>
        <strain evidence="2">HaeL-2018</strain>
    </source>
</reference>
<name>A0A9J6GMT8_HAELO</name>
<dbReference type="VEuPathDB" id="VectorBase:HLOH_041110"/>
<evidence type="ECO:0000256" key="1">
    <source>
        <dbReference type="SAM" id="MobiDB-lite"/>
    </source>
</evidence>
<gene>
    <name evidence="2" type="ORF">HPB48_002784</name>
</gene>
<protein>
    <submittedName>
        <fullName evidence="2">Uncharacterized protein</fullName>
    </submittedName>
</protein>
<organism evidence="2 3">
    <name type="scientific">Haemaphysalis longicornis</name>
    <name type="common">Bush tick</name>
    <dbReference type="NCBI Taxonomy" id="44386"/>
    <lineage>
        <taxon>Eukaryota</taxon>
        <taxon>Metazoa</taxon>
        <taxon>Ecdysozoa</taxon>
        <taxon>Arthropoda</taxon>
        <taxon>Chelicerata</taxon>
        <taxon>Arachnida</taxon>
        <taxon>Acari</taxon>
        <taxon>Parasitiformes</taxon>
        <taxon>Ixodida</taxon>
        <taxon>Ixodoidea</taxon>
        <taxon>Ixodidae</taxon>
        <taxon>Haemaphysalinae</taxon>
        <taxon>Haemaphysalis</taxon>
    </lineage>
</organism>
<evidence type="ECO:0000313" key="3">
    <source>
        <dbReference type="Proteomes" id="UP000821853"/>
    </source>
</evidence>
<feature type="compositionally biased region" description="Basic and acidic residues" evidence="1">
    <location>
        <begin position="86"/>
        <end position="115"/>
    </location>
</feature>